<dbReference type="SUPFAM" id="SSF55031">
    <property type="entry name" value="Bacterial exopeptidase dimerisation domain"/>
    <property type="match status" value="1"/>
</dbReference>
<reference evidence="6" key="2">
    <citation type="submission" date="2020-09" db="EMBL/GenBank/DDBJ databases">
        <authorList>
            <person name="Sun Q."/>
            <person name="Kim S."/>
        </authorList>
    </citation>
    <scope>NUCLEOTIDE SEQUENCE</scope>
    <source>
        <strain evidence="6">KCTC 12711</strain>
    </source>
</reference>
<sequence length="438" mass="46622">MPWSLPRILVGILALSTNQVVLSDELTAPKSVLSTVEQAMVAWVDTQQSQMVAELKSHVDINTGTDNVTGIDAYRAVLEAELQQLGFATQTIEARPQVILSCDGRPLKLANHLLAERKGKPGARRIFLNGHMDTVFSARDEFQTLQIDADGVLRGPGVADMKGGIVVMLTALRALMTEAMLEDAHITVLLNSDEEVGSLDSRALIETLAQAHDIGLVFEGTTENRMTRARKGLGQVRLKVTGRESHAGGAHADGVSANLELAHKIIAIESLTNYAQQMTVNTGVMRGGEKRNTIPGCADAYIDLRFPDQAAGEGLQAKIKTIVDSPSTSNQRFADLPHTEMWSVLHRPAKQPHPAVDALIAEIMMISASLGDAVIGTVYSGGGTDGSIAQHAGLPTVDSLGVDGGGAHSSREFSSIESLVARSKLAAIVLARQIQTAP</sequence>
<dbReference type="PANTHER" id="PTHR43808:SF9">
    <property type="entry name" value="BLL0789 PROTEIN"/>
    <property type="match status" value="1"/>
</dbReference>
<dbReference type="Proteomes" id="UP000614811">
    <property type="component" value="Unassembled WGS sequence"/>
</dbReference>
<evidence type="ECO:0000256" key="1">
    <source>
        <dbReference type="ARBA" id="ARBA00022723"/>
    </source>
</evidence>
<protein>
    <recommendedName>
        <fullName evidence="5">Peptidase M20 dimerisation domain-containing protein</fullName>
    </recommendedName>
</protein>
<comment type="caution">
    <text evidence="6">The sequence shown here is derived from an EMBL/GenBank/DDBJ whole genome shotgun (WGS) entry which is preliminary data.</text>
</comment>
<dbReference type="SUPFAM" id="SSF53187">
    <property type="entry name" value="Zn-dependent exopeptidases"/>
    <property type="match status" value="1"/>
</dbReference>
<dbReference type="Gene3D" id="3.30.70.360">
    <property type="match status" value="1"/>
</dbReference>
<evidence type="ECO:0000256" key="2">
    <source>
        <dbReference type="ARBA" id="ARBA00022801"/>
    </source>
</evidence>
<feature type="active site" description="Proton acceptor" evidence="4">
    <location>
        <position position="194"/>
    </location>
</feature>
<organism evidence="6 7">
    <name type="scientific">Arenicella chitinivorans</name>
    <dbReference type="NCBI Taxonomy" id="1329800"/>
    <lineage>
        <taxon>Bacteria</taxon>
        <taxon>Pseudomonadati</taxon>
        <taxon>Pseudomonadota</taxon>
        <taxon>Gammaproteobacteria</taxon>
        <taxon>Arenicellales</taxon>
        <taxon>Arenicellaceae</taxon>
        <taxon>Arenicella</taxon>
    </lineage>
</organism>
<accession>A0A918RQ02</accession>
<dbReference type="RefSeq" id="WP_189399622.1">
    <property type="nucleotide sequence ID" value="NZ_BMXA01000002.1"/>
</dbReference>
<evidence type="ECO:0000256" key="4">
    <source>
        <dbReference type="PIRSR" id="PIRSR037238-1"/>
    </source>
</evidence>
<keyword evidence="3" id="KW-0170">Cobalt</keyword>
<feature type="active site" evidence="4">
    <location>
        <position position="133"/>
    </location>
</feature>
<dbReference type="AlphaFoldDB" id="A0A918RQ02"/>
<dbReference type="PANTHER" id="PTHR43808">
    <property type="entry name" value="ACETYLORNITHINE DEACETYLASE"/>
    <property type="match status" value="1"/>
</dbReference>
<dbReference type="Pfam" id="PF07687">
    <property type="entry name" value="M20_dimer"/>
    <property type="match status" value="1"/>
</dbReference>
<evidence type="ECO:0000313" key="7">
    <source>
        <dbReference type="Proteomes" id="UP000614811"/>
    </source>
</evidence>
<feature type="domain" description="Peptidase M20 dimerisation" evidence="5">
    <location>
        <begin position="229"/>
        <end position="325"/>
    </location>
</feature>
<dbReference type="PIRSF" id="PIRSF037238">
    <property type="entry name" value="Carboxypeptidase_G2"/>
    <property type="match status" value="1"/>
</dbReference>
<dbReference type="GO" id="GO:0016787">
    <property type="term" value="F:hydrolase activity"/>
    <property type="evidence" value="ECO:0007669"/>
    <property type="project" value="UniProtKB-KW"/>
</dbReference>
<keyword evidence="2" id="KW-0378">Hydrolase</keyword>
<evidence type="ECO:0000259" key="5">
    <source>
        <dbReference type="Pfam" id="PF07687"/>
    </source>
</evidence>
<dbReference type="Pfam" id="PF01546">
    <property type="entry name" value="Peptidase_M20"/>
    <property type="match status" value="1"/>
</dbReference>
<dbReference type="InterPro" id="IPR011650">
    <property type="entry name" value="Peptidase_M20_dimer"/>
</dbReference>
<dbReference type="CDD" id="cd03885">
    <property type="entry name" value="M20_CPDG2"/>
    <property type="match status" value="1"/>
</dbReference>
<dbReference type="Gene3D" id="3.40.630.10">
    <property type="entry name" value="Zn peptidases"/>
    <property type="match status" value="1"/>
</dbReference>
<gene>
    <name evidence="6" type="ORF">GCM10008090_15880</name>
</gene>
<dbReference type="EMBL" id="BMXA01000002">
    <property type="protein sequence ID" value="GHA07001.1"/>
    <property type="molecule type" value="Genomic_DNA"/>
</dbReference>
<proteinExistence type="predicted"/>
<keyword evidence="7" id="KW-1185">Reference proteome</keyword>
<name>A0A918RQ02_9GAMM</name>
<keyword evidence="1" id="KW-0479">Metal-binding</keyword>
<dbReference type="InterPro" id="IPR017150">
    <property type="entry name" value="Pept_M20_glutamate_carboxypep"/>
</dbReference>
<dbReference type="InterPro" id="IPR036264">
    <property type="entry name" value="Bact_exopeptidase_dim_dom"/>
</dbReference>
<evidence type="ECO:0000313" key="6">
    <source>
        <dbReference type="EMBL" id="GHA07001.1"/>
    </source>
</evidence>
<dbReference type="GO" id="GO:0046872">
    <property type="term" value="F:metal ion binding"/>
    <property type="evidence" value="ECO:0007669"/>
    <property type="project" value="UniProtKB-KW"/>
</dbReference>
<dbReference type="InterPro" id="IPR050072">
    <property type="entry name" value="Peptidase_M20A"/>
</dbReference>
<dbReference type="InterPro" id="IPR002933">
    <property type="entry name" value="Peptidase_M20"/>
</dbReference>
<reference evidence="6" key="1">
    <citation type="journal article" date="2014" name="Int. J. Syst. Evol. Microbiol.">
        <title>Complete genome sequence of Corynebacterium casei LMG S-19264T (=DSM 44701T), isolated from a smear-ripened cheese.</title>
        <authorList>
            <consortium name="US DOE Joint Genome Institute (JGI-PGF)"/>
            <person name="Walter F."/>
            <person name="Albersmeier A."/>
            <person name="Kalinowski J."/>
            <person name="Ruckert C."/>
        </authorList>
    </citation>
    <scope>NUCLEOTIDE SEQUENCE</scope>
    <source>
        <strain evidence="6">KCTC 12711</strain>
    </source>
</reference>
<evidence type="ECO:0000256" key="3">
    <source>
        <dbReference type="ARBA" id="ARBA00023285"/>
    </source>
</evidence>